<dbReference type="EMBL" id="CP036432">
    <property type="protein sequence ID" value="QDV83717.1"/>
    <property type="molecule type" value="Genomic_DNA"/>
</dbReference>
<evidence type="ECO:0008006" key="3">
    <source>
        <dbReference type="Google" id="ProtNLM"/>
    </source>
</evidence>
<dbReference type="SUPFAM" id="SSF102405">
    <property type="entry name" value="MCP/YpsA-like"/>
    <property type="match status" value="1"/>
</dbReference>
<evidence type="ECO:0000313" key="2">
    <source>
        <dbReference type="Proteomes" id="UP000318081"/>
    </source>
</evidence>
<accession>A0ABX5XPY9</accession>
<evidence type="ECO:0000313" key="1">
    <source>
        <dbReference type="EMBL" id="QDV83717.1"/>
    </source>
</evidence>
<dbReference type="Proteomes" id="UP000318081">
    <property type="component" value="Chromosome"/>
</dbReference>
<dbReference type="Pfam" id="PF18306">
    <property type="entry name" value="LDcluster4"/>
    <property type="match status" value="1"/>
</dbReference>
<dbReference type="InterPro" id="IPR052341">
    <property type="entry name" value="LOG_family_nucleotidases"/>
</dbReference>
<name>A0ABX5XPY9_9BACT</name>
<sequence>MGDTFTRMKLKIGVMGGAGDGILDADLERAGQLGEAIADAKCIVITGACPGLPLAAAKGACRRGGTVIGISPALSLDEHAYHYGSPTLAHDVLIFTGSGLMGREVVNIRSSDMIVIVGGSSGTLGELAIAYDEGKLIGVLTGSGGISDMVETILETCNKETGARVLYNDDPVQLVNNLLDVYRKEHFRHPSVFCRGNDDEPMLNEVEGKRDIVCGMTVPAGKAAARRKRKSAEFVFCSLRCAEKFDEQPSHYLESTTT</sequence>
<gene>
    <name evidence="1" type="ORF">TBK1r_26590</name>
</gene>
<reference evidence="1 2" key="1">
    <citation type="submission" date="2019-02" db="EMBL/GenBank/DDBJ databases">
        <title>Deep-cultivation of Planctomycetes and their phenomic and genomic characterization uncovers novel biology.</title>
        <authorList>
            <person name="Wiegand S."/>
            <person name="Jogler M."/>
            <person name="Boedeker C."/>
            <person name="Pinto D."/>
            <person name="Vollmers J."/>
            <person name="Rivas-Marin E."/>
            <person name="Kohn T."/>
            <person name="Peeters S.H."/>
            <person name="Heuer A."/>
            <person name="Rast P."/>
            <person name="Oberbeckmann S."/>
            <person name="Bunk B."/>
            <person name="Jeske O."/>
            <person name="Meyerdierks A."/>
            <person name="Storesund J.E."/>
            <person name="Kallscheuer N."/>
            <person name="Luecker S."/>
            <person name="Lage O.M."/>
            <person name="Pohl T."/>
            <person name="Merkel B.J."/>
            <person name="Hornburger P."/>
            <person name="Mueller R.-W."/>
            <person name="Bruemmer F."/>
            <person name="Labrenz M."/>
            <person name="Spormann A.M."/>
            <person name="Op den Camp H."/>
            <person name="Overmann J."/>
            <person name="Amann R."/>
            <person name="Jetten M.S.M."/>
            <person name="Mascher T."/>
            <person name="Medema M.H."/>
            <person name="Devos D.P."/>
            <person name="Kaster A.-K."/>
            <person name="Ovreas L."/>
            <person name="Rohde M."/>
            <person name="Galperin M.Y."/>
            <person name="Jogler C."/>
        </authorList>
    </citation>
    <scope>NUCLEOTIDE SEQUENCE [LARGE SCALE GENOMIC DNA]</scope>
    <source>
        <strain evidence="1 2">TBK1r</strain>
    </source>
</reference>
<keyword evidence="2" id="KW-1185">Reference proteome</keyword>
<dbReference type="Gene3D" id="3.40.50.450">
    <property type="match status" value="1"/>
</dbReference>
<protein>
    <recommendedName>
        <fullName evidence="3">YHS domain protein</fullName>
    </recommendedName>
</protein>
<dbReference type="InterPro" id="IPR041164">
    <property type="entry name" value="LDcluster4"/>
</dbReference>
<proteinExistence type="predicted"/>
<dbReference type="PANTHER" id="PTHR43393:SF3">
    <property type="entry name" value="LYSINE DECARBOXYLASE-LIKE PROTEIN"/>
    <property type="match status" value="1"/>
</dbReference>
<dbReference type="PANTHER" id="PTHR43393">
    <property type="entry name" value="CYTOKININ RIBOSIDE 5'-MONOPHOSPHATE PHOSPHORIBOHYDROLASE"/>
    <property type="match status" value="1"/>
</dbReference>
<organism evidence="1 2">
    <name type="scientific">Stieleria magnilauensis</name>
    <dbReference type="NCBI Taxonomy" id="2527963"/>
    <lineage>
        <taxon>Bacteria</taxon>
        <taxon>Pseudomonadati</taxon>
        <taxon>Planctomycetota</taxon>
        <taxon>Planctomycetia</taxon>
        <taxon>Pirellulales</taxon>
        <taxon>Pirellulaceae</taxon>
        <taxon>Stieleria</taxon>
    </lineage>
</organism>